<protein>
    <submittedName>
        <fullName evidence="2">Uncharacterized protein</fullName>
    </submittedName>
</protein>
<feature type="compositionally biased region" description="Basic and acidic residues" evidence="1">
    <location>
        <begin position="10"/>
        <end position="132"/>
    </location>
</feature>
<dbReference type="AlphaFoldDB" id="A0A432MH52"/>
<evidence type="ECO:0000256" key="1">
    <source>
        <dbReference type="SAM" id="MobiDB-lite"/>
    </source>
</evidence>
<feature type="compositionally biased region" description="Basic and acidic residues" evidence="1">
    <location>
        <begin position="150"/>
        <end position="162"/>
    </location>
</feature>
<comment type="caution">
    <text evidence="2">The sequence shown here is derived from an EMBL/GenBank/DDBJ whole genome shotgun (WGS) entry which is preliminary data.</text>
</comment>
<accession>A0A432MH52</accession>
<evidence type="ECO:0000313" key="2">
    <source>
        <dbReference type="EMBL" id="RUL86319.1"/>
    </source>
</evidence>
<keyword evidence="3" id="KW-1185">Reference proteome</keyword>
<dbReference type="EMBL" id="RYZH01000032">
    <property type="protein sequence ID" value="RUL86319.1"/>
    <property type="molecule type" value="Genomic_DNA"/>
</dbReference>
<evidence type="ECO:0000313" key="3">
    <source>
        <dbReference type="Proteomes" id="UP000280296"/>
    </source>
</evidence>
<dbReference type="Proteomes" id="UP000280296">
    <property type="component" value="Unassembled WGS sequence"/>
</dbReference>
<dbReference type="RefSeq" id="WP_126726553.1">
    <property type="nucleotide sequence ID" value="NZ_RYZH01000032.1"/>
</dbReference>
<organism evidence="2 3">
    <name type="scientific">Tautonia sociabilis</name>
    <dbReference type="NCBI Taxonomy" id="2080755"/>
    <lineage>
        <taxon>Bacteria</taxon>
        <taxon>Pseudomonadati</taxon>
        <taxon>Planctomycetota</taxon>
        <taxon>Planctomycetia</taxon>
        <taxon>Isosphaerales</taxon>
        <taxon>Isosphaeraceae</taxon>
        <taxon>Tautonia</taxon>
    </lineage>
</organism>
<reference evidence="2 3" key="1">
    <citation type="submission" date="2018-12" db="EMBL/GenBank/DDBJ databases">
        <authorList>
            <person name="Toschakov S.V."/>
        </authorList>
    </citation>
    <scope>NUCLEOTIDE SEQUENCE [LARGE SCALE GENOMIC DNA]</scope>
    <source>
        <strain evidence="2 3">GM2012</strain>
    </source>
</reference>
<sequence>MTAGTGTEGQDARGRRIREDEGRTFREDEGRQIREDKGRTFREDKERQIREDEGRTFREDEERQIREDKGRTIREDKERQIREDEGRTIREDEGRQIEVSVPERDALFGHGRSEDTEDGPGERAGRSAERVHGIHQRNGAGTRLSRGIGSRREGTRSGERGLARGTGRPVG</sequence>
<gene>
    <name evidence="2" type="ORF">TsocGM_16470</name>
</gene>
<reference evidence="2 3" key="2">
    <citation type="submission" date="2019-01" db="EMBL/GenBank/DDBJ databases">
        <title>Tautonia sociabilis, a novel thermotolerant planctomycete of Isosphaeraceae family, isolated from a 4000 m deep subterranean habitat.</title>
        <authorList>
            <person name="Kovaleva O.L."/>
            <person name="Elcheninov A.G."/>
            <person name="Van Heerden E."/>
            <person name="Toshchakov S.V."/>
            <person name="Novikov A."/>
            <person name="Bonch-Osmolovskaya E.A."/>
            <person name="Kublanov I.V."/>
        </authorList>
    </citation>
    <scope>NUCLEOTIDE SEQUENCE [LARGE SCALE GENOMIC DNA]</scope>
    <source>
        <strain evidence="2 3">GM2012</strain>
    </source>
</reference>
<proteinExistence type="predicted"/>
<name>A0A432MH52_9BACT</name>
<feature type="region of interest" description="Disordered" evidence="1">
    <location>
        <begin position="1"/>
        <end position="171"/>
    </location>
</feature>